<accession>A0AAW7DJW7</accession>
<proteinExistence type="predicted"/>
<evidence type="ECO:0000313" key="2">
    <source>
        <dbReference type="Proteomes" id="UP001173578"/>
    </source>
</evidence>
<dbReference type="Proteomes" id="UP001173578">
    <property type="component" value="Unassembled WGS sequence"/>
</dbReference>
<gene>
    <name evidence="1" type="ORF">HX095_09210</name>
</gene>
<evidence type="ECO:0000313" key="1">
    <source>
        <dbReference type="EMBL" id="MDM1551392.1"/>
    </source>
</evidence>
<evidence type="ECO:0008006" key="3">
    <source>
        <dbReference type="Google" id="ProtNLM"/>
    </source>
</evidence>
<reference evidence="1" key="1">
    <citation type="submission" date="2020-06" db="EMBL/GenBank/DDBJ databases">
        <authorList>
            <person name="Dong N."/>
        </authorList>
    </citation>
    <scope>NUCLEOTIDE SEQUENCE</scope>
    <source>
        <strain evidence="1">210</strain>
    </source>
</reference>
<dbReference type="RefSeq" id="WP_286485966.1">
    <property type="nucleotide sequence ID" value="NZ_JACALR010000003.1"/>
</dbReference>
<dbReference type="EMBL" id="JACALR010000003">
    <property type="protein sequence ID" value="MDM1551392.1"/>
    <property type="molecule type" value="Genomic_DNA"/>
</dbReference>
<reference evidence="1" key="2">
    <citation type="journal article" date="2022" name="Sci. Total Environ.">
        <title>Prevalence, transmission, and molecular epidemiology of tet(X)-positive bacteria among humans, animals, and environmental niches in China: An epidemiological, and genomic-based study.</title>
        <authorList>
            <person name="Dong N."/>
            <person name="Zeng Y."/>
            <person name="Cai C."/>
            <person name="Sun C."/>
            <person name="Lu J."/>
            <person name="Liu C."/>
            <person name="Zhou H."/>
            <person name="Sun Q."/>
            <person name="Shu L."/>
            <person name="Wang H."/>
            <person name="Wang Y."/>
            <person name="Wang S."/>
            <person name="Wu C."/>
            <person name="Chan E.W."/>
            <person name="Chen G."/>
            <person name="Shen Z."/>
            <person name="Chen S."/>
            <person name="Zhang R."/>
        </authorList>
    </citation>
    <scope>NUCLEOTIDE SEQUENCE</scope>
    <source>
        <strain evidence="1">210</strain>
    </source>
</reference>
<dbReference type="AlphaFoldDB" id="A0AAW7DJW7"/>
<name>A0AAW7DJW7_9FLAO</name>
<protein>
    <recommendedName>
        <fullName evidence="3">Lipocalin-like domain-containing protein</fullName>
    </recommendedName>
</protein>
<sequence>MYETFIFNCNDDDSINNNSQIVGNWKLVQEKIYVTDNSGKIVLATTDYSTQNIIYKFKGNNILTVSGVVGENHSHVNGDYKYNSNADYVEIDNLKWYSTHTSTTLILDQSYVDGSNLTFTKQK</sequence>
<organism evidence="1 2">
    <name type="scientific">Empedobacter falsenii</name>
    <dbReference type="NCBI Taxonomy" id="343874"/>
    <lineage>
        <taxon>Bacteria</taxon>
        <taxon>Pseudomonadati</taxon>
        <taxon>Bacteroidota</taxon>
        <taxon>Flavobacteriia</taxon>
        <taxon>Flavobacteriales</taxon>
        <taxon>Weeksellaceae</taxon>
        <taxon>Empedobacter</taxon>
    </lineage>
</organism>
<comment type="caution">
    <text evidence="1">The sequence shown here is derived from an EMBL/GenBank/DDBJ whole genome shotgun (WGS) entry which is preliminary data.</text>
</comment>